<evidence type="ECO:0000313" key="20">
    <source>
        <dbReference type="EMBL" id="KAJ8792658.1"/>
    </source>
</evidence>
<dbReference type="Gene3D" id="1.50.40.10">
    <property type="entry name" value="Mitochondrial carrier domain"/>
    <property type="match status" value="1"/>
</dbReference>
<keyword evidence="7" id="KW-0496">Mitochondrion</keyword>
<comment type="similarity">
    <text evidence="2 19">Belongs to the mitochondrial carrier (TC 2.A.29) family.</text>
</comment>
<comment type="subcellular location">
    <subcellularLocation>
        <location evidence="1">Mitochondrion membrane</location>
        <topology evidence="1">Multi-pass membrane protein</topology>
    </subcellularLocation>
</comment>
<keyword evidence="21" id="KW-1185">Reference proteome</keyword>
<dbReference type="GO" id="GO:0006843">
    <property type="term" value="P:mitochondrial citrate transmembrane transport"/>
    <property type="evidence" value="ECO:0007669"/>
    <property type="project" value="TreeGrafter"/>
</dbReference>
<evidence type="ECO:0000256" key="15">
    <source>
        <dbReference type="ARBA" id="ARBA00048949"/>
    </source>
</evidence>
<comment type="catalytic activity">
    <reaction evidence="16">
        <text>phosphoenolpyruvate(in) + citrate(out) = phosphoenolpyruvate(out) + citrate(in)</text>
        <dbReference type="Rhea" id="RHEA:72487"/>
        <dbReference type="ChEBI" id="CHEBI:16947"/>
        <dbReference type="ChEBI" id="CHEBI:58702"/>
    </reaction>
</comment>
<dbReference type="InterPro" id="IPR049563">
    <property type="entry name" value="TXTP-like"/>
</dbReference>
<evidence type="ECO:0000256" key="16">
    <source>
        <dbReference type="ARBA" id="ARBA00049256"/>
    </source>
</evidence>
<dbReference type="GO" id="GO:0031966">
    <property type="term" value="C:mitochondrial membrane"/>
    <property type="evidence" value="ECO:0007669"/>
    <property type="project" value="UniProtKB-SubCell"/>
</dbReference>
<comment type="function">
    <text evidence="17">Mitochondrial electroneutral antiporter that exports citrate from the mitochondria into the cytosol in exchange for malate. Also able to mediate the exchange of citrate for isocitrate, phosphoenolpyruvate, cis-aconitate and to a lesser extent trans-aconitate, maleate and succinate. In the cytoplasm, citrate plays important roles in fatty acid and sterol synthesis, regulation of glycolysis, protein acetylation, and other physiopathological processes.</text>
</comment>
<comment type="catalytic activity">
    <reaction evidence="10">
        <text>citrate(out) + succinate(in) = citrate(in) + succinate(out)</text>
        <dbReference type="Rhea" id="RHEA:28835"/>
        <dbReference type="ChEBI" id="CHEBI:16947"/>
        <dbReference type="ChEBI" id="CHEBI:30031"/>
    </reaction>
</comment>
<dbReference type="Proteomes" id="UP001159641">
    <property type="component" value="Unassembled WGS sequence"/>
</dbReference>
<evidence type="ECO:0000256" key="12">
    <source>
        <dbReference type="ARBA" id="ARBA00042640"/>
    </source>
</evidence>
<dbReference type="PANTHER" id="PTHR45788:SF4">
    <property type="entry name" value="TRICARBOXYLATE TRANSPORT PROTEIN, MITOCHONDRIAL"/>
    <property type="match status" value="1"/>
</dbReference>
<evidence type="ECO:0000256" key="14">
    <source>
        <dbReference type="ARBA" id="ARBA00048440"/>
    </source>
</evidence>
<evidence type="ECO:0000256" key="13">
    <source>
        <dbReference type="ARBA" id="ARBA00047569"/>
    </source>
</evidence>
<comment type="catalytic activity">
    <reaction evidence="15">
        <text>trans-aconitate(in) + citrate(out) = trans-aconitate(out) + citrate(in)</text>
        <dbReference type="Rhea" id="RHEA:72479"/>
        <dbReference type="ChEBI" id="CHEBI:15708"/>
        <dbReference type="ChEBI" id="CHEBI:16947"/>
    </reaction>
</comment>
<accession>A0AB34HNE7</accession>
<dbReference type="Pfam" id="PF00153">
    <property type="entry name" value="Mito_carr"/>
    <property type="match status" value="1"/>
</dbReference>
<comment type="caution">
    <text evidence="20">The sequence shown here is derived from an EMBL/GenBank/DDBJ whole genome shotgun (WGS) entry which is preliminary data.</text>
</comment>
<dbReference type="GO" id="GO:0071913">
    <property type="term" value="F:citrate secondary active transmembrane transporter activity"/>
    <property type="evidence" value="ECO:0007669"/>
    <property type="project" value="TreeGrafter"/>
</dbReference>
<evidence type="ECO:0000256" key="18">
    <source>
        <dbReference type="PROSITE-ProRule" id="PRU00282"/>
    </source>
</evidence>
<gene>
    <name evidence="20" type="ORF">J1605_019877</name>
</gene>
<keyword evidence="6" id="KW-1133">Transmembrane helix</keyword>
<evidence type="ECO:0000256" key="3">
    <source>
        <dbReference type="ARBA" id="ARBA00022448"/>
    </source>
</evidence>
<evidence type="ECO:0000256" key="5">
    <source>
        <dbReference type="ARBA" id="ARBA00022737"/>
    </source>
</evidence>
<evidence type="ECO:0000256" key="17">
    <source>
        <dbReference type="ARBA" id="ARBA00093390"/>
    </source>
</evidence>
<evidence type="ECO:0000256" key="6">
    <source>
        <dbReference type="ARBA" id="ARBA00022989"/>
    </source>
</evidence>
<sequence>MWDLPRPGLEPVSPALAGRFSTTAPPGKPPVNAFLMYLWGGRTTRVERGDRLGLPAAQTQPGALGCTEASSPLYDSSPKAAIRSRMVAFLSTHVRDAQGPLDSTAGRRGNTEHVDGSSQVLRDEELKAFYSGIVPRRGRVCLDVALVFIIYDEVVKLLNKGWKTD</sequence>
<keyword evidence="3 19" id="KW-0813">Transport</keyword>
<dbReference type="EMBL" id="JAIQCJ010001090">
    <property type="protein sequence ID" value="KAJ8792658.1"/>
    <property type="molecule type" value="Genomic_DNA"/>
</dbReference>
<dbReference type="PANTHER" id="PTHR45788">
    <property type="entry name" value="SUCCINATE/FUMARATE MITOCHONDRIAL TRANSPORTER-RELATED"/>
    <property type="match status" value="1"/>
</dbReference>
<evidence type="ECO:0000256" key="11">
    <source>
        <dbReference type="ARBA" id="ARBA00036668"/>
    </source>
</evidence>
<dbReference type="PROSITE" id="PS50920">
    <property type="entry name" value="SOLCAR"/>
    <property type="match status" value="1"/>
</dbReference>
<evidence type="ECO:0000256" key="8">
    <source>
        <dbReference type="ARBA" id="ARBA00023136"/>
    </source>
</evidence>
<keyword evidence="8 18" id="KW-0472">Membrane</keyword>
<comment type="catalytic activity">
    <reaction evidence="14">
        <text>maleate(in) + citrate(out) = maleate(out) + citrate(in)</text>
        <dbReference type="Rhea" id="RHEA:72491"/>
        <dbReference type="ChEBI" id="CHEBI:16947"/>
        <dbReference type="ChEBI" id="CHEBI:30780"/>
    </reaction>
</comment>
<reference evidence="20 21" key="1">
    <citation type="submission" date="2022-11" db="EMBL/GenBank/DDBJ databases">
        <title>Whole genome sequence of Eschrichtius robustus ER-17-0199.</title>
        <authorList>
            <person name="Bruniche-Olsen A."/>
            <person name="Black A.N."/>
            <person name="Fields C.J."/>
            <person name="Walden K."/>
            <person name="Dewoody J.A."/>
        </authorList>
    </citation>
    <scope>NUCLEOTIDE SEQUENCE [LARGE SCALE GENOMIC DNA]</scope>
    <source>
        <strain evidence="20">ER-17-0199</strain>
        <tissue evidence="20">Blubber</tissue>
    </source>
</reference>
<comment type="catalytic activity">
    <reaction evidence="9">
        <text>cis-aconitate(in) + citrate(out) = cis-aconitate(out) + citrate(in)</text>
        <dbReference type="Rhea" id="RHEA:72475"/>
        <dbReference type="ChEBI" id="CHEBI:16383"/>
        <dbReference type="ChEBI" id="CHEBI:16947"/>
    </reaction>
</comment>
<evidence type="ECO:0000313" key="21">
    <source>
        <dbReference type="Proteomes" id="UP001159641"/>
    </source>
</evidence>
<keyword evidence="5" id="KW-0677">Repeat</keyword>
<evidence type="ECO:0000256" key="9">
    <source>
        <dbReference type="ARBA" id="ARBA00036042"/>
    </source>
</evidence>
<proteinExistence type="inferred from homology"/>
<dbReference type="AlphaFoldDB" id="A0AB34HNE7"/>
<feature type="repeat" description="Solcar" evidence="18">
    <location>
        <begin position="56"/>
        <end position="157"/>
    </location>
</feature>
<evidence type="ECO:0000256" key="10">
    <source>
        <dbReference type="ARBA" id="ARBA00036264"/>
    </source>
</evidence>
<evidence type="ECO:0000256" key="4">
    <source>
        <dbReference type="ARBA" id="ARBA00022692"/>
    </source>
</evidence>
<comment type="catalytic activity">
    <reaction evidence="11">
        <text>citrate(out) + (S)-malate(in) = citrate(in) + (S)-malate(out)</text>
        <dbReference type="Rhea" id="RHEA:72483"/>
        <dbReference type="ChEBI" id="CHEBI:15589"/>
        <dbReference type="ChEBI" id="CHEBI:16947"/>
    </reaction>
</comment>
<evidence type="ECO:0000256" key="1">
    <source>
        <dbReference type="ARBA" id="ARBA00004225"/>
    </source>
</evidence>
<evidence type="ECO:0000256" key="7">
    <source>
        <dbReference type="ARBA" id="ARBA00023128"/>
    </source>
</evidence>
<dbReference type="InterPro" id="IPR018108">
    <property type="entry name" value="MCP_transmembrane"/>
</dbReference>
<evidence type="ECO:0000256" key="19">
    <source>
        <dbReference type="RuleBase" id="RU000488"/>
    </source>
</evidence>
<protein>
    <recommendedName>
        <fullName evidence="12">Citrate transport protein</fullName>
    </recommendedName>
</protein>
<organism evidence="20 21">
    <name type="scientific">Eschrichtius robustus</name>
    <name type="common">California gray whale</name>
    <name type="synonym">Eschrichtius gibbosus</name>
    <dbReference type="NCBI Taxonomy" id="9764"/>
    <lineage>
        <taxon>Eukaryota</taxon>
        <taxon>Metazoa</taxon>
        <taxon>Chordata</taxon>
        <taxon>Craniata</taxon>
        <taxon>Vertebrata</taxon>
        <taxon>Euteleostomi</taxon>
        <taxon>Mammalia</taxon>
        <taxon>Eutheria</taxon>
        <taxon>Laurasiatheria</taxon>
        <taxon>Artiodactyla</taxon>
        <taxon>Whippomorpha</taxon>
        <taxon>Cetacea</taxon>
        <taxon>Mysticeti</taxon>
        <taxon>Eschrichtiidae</taxon>
        <taxon>Eschrichtius</taxon>
    </lineage>
</organism>
<name>A0AB34HNE7_ESCRO</name>
<dbReference type="InterPro" id="IPR023395">
    <property type="entry name" value="MCP_dom_sf"/>
</dbReference>
<comment type="catalytic activity">
    <reaction evidence="13">
        <text>D-threo-isocitrate(in) + citrate(out) = D-threo-isocitrate(out) + citrate(in)</text>
        <dbReference type="Rhea" id="RHEA:72471"/>
        <dbReference type="ChEBI" id="CHEBI:15562"/>
        <dbReference type="ChEBI" id="CHEBI:16947"/>
    </reaction>
</comment>
<evidence type="ECO:0000256" key="2">
    <source>
        <dbReference type="ARBA" id="ARBA00006375"/>
    </source>
</evidence>
<keyword evidence="4 18" id="KW-0812">Transmembrane</keyword>